<dbReference type="AlphaFoldDB" id="A0AAV9JPF0"/>
<dbReference type="EMBL" id="JAVFHQ010000011">
    <property type="protein sequence ID" value="KAK4547248.1"/>
    <property type="molecule type" value="Genomic_DNA"/>
</dbReference>
<keyword evidence="1" id="KW-0732">Signal</keyword>
<evidence type="ECO:0000313" key="2">
    <source>
        <dbReference type="EMBL" id="KAK4547248.1"/>
    </source>
</evidence>
<evidence type="ECO:0000256" key="1">
    <source>
        <dbReference type="SAM" id="SignalP"/>
    </source>
</evidence>
<feature type="signal peptide" evidence="1">
    <location>
        <begin position="1"/>
        <end position="20"/>
    </location>
</feature>
<comment type="caution">
    <text evidence="2">The sequence shown here is derived from an EMBL/GenBank/DDBJ whole genome shotgun (WGS) entry which is preliminary data.</text>
</comment>
<reference evidence="2 3" key="1">
    <citation type="submission" date="2021-11" db="EMBL/GenBank/DDBJ databases">
        <title>Black yeast isolated from Biological Soil Crust.</title>
        <authorList>
            <person name="Kurbessoian T."/>
        </authorList>
    </citation>
    <scope>NUCLEOTIDE SEQUENCE [LARGE SCALE GENOMIC DNA]</scope>
    <source>
        <strain evidence="2 3">CCFEE 5522</strain>
    </source>
</reference>
<organism evidence="2 3">
    <name type="scientific">Oleoguttula mirabilis</name>
    <dbReference type="NCBI Taxonomy" id="1507867"/>
    <lineage>
        <taxon>Eukaryota</taxon>
        <taxon>Fungi</taxon>
        <taxon>Dikarya</taxon>
        <taxon>Ascomycota</taxon>
        <taxon>Pezizomycotina</taxon>
        <taxon>Dothideomycetes</taxon>
        <taxon>Dothideomycetidae</taxon>
        <taxon>Mycosphaerellales</taxon>
        <taxon>Teratosphaeriaceae</taxon>
        <taxon>Oleoguttula</taxon>
    </lineage>
</organism>
<evidence type="ECO:0000313" key="3">
    <source>
        <dbReference type="Proteomes" id="UP001324427"/>
    </source>
</evidence>
<keyword evidence="3" id="KW-1185">Reference proteome</keyword>
<proteinExistence type="predicted"/>
<gene>
    <name evidence="2" type="ORF">LTR36_000903</name>
</gene>
<accession>A0AAV9JPF0</accession>
<protein>
    <submittedName>
        <fullName evidence="2">Uncharacterized protein</fullName>
    </submittedName>
</protein>
<dbReference type="Proteomes" id="UP001324427">
    <property type="component" value="Unassembled WGS sequence"/>
</dbReference>
<name>A0AAV9JPF0_9PEZI</name>
<feature type="chain" id="PRO_5043417999" evidence="1">
    <location>
        <begin position="21"/>
        <end position="145"/>
    </location>
</feature>
<sequence length="145" mass="15272">MKVTTILPALLGFTAIFAAAAPVDDVRRDVVRRARQERAAIPAFAEHAYAYAYPSGSHPTGSYPTASAGYPVPSGVQPPYPTGTTPAYTPGPMSTGTTCSPNGALICHGLYQFGLCNWGQVVWQDVAEGTACYDGQIDFAPGYPQ</sequence>